<feature type="transmembrane region" description="Helical" evidence="4">
    <location>
        <begin position="672"/>
        <end position="693"/>
    </location>
</feature>
<gene>
    <name evidence="6" type="ORF">FSPOR_8108</name>
</gene>
<evidence type="ECO:0000259" key="5">
    <source>
        <dbReference type="Pfam" id="PF05368"/>
    </source>
</evidence>
<evidence type="ECO:0000256" key="1">
    <source>
        <dbReference type="ARBA" id="ARBA00006328"/>
    </source>
</evidence>
<dbReference type="InterPro" id="IPR051164">
    <property type="entry name" value="NmrA-like_oxidored"/>
</dbReference>
<keyword evidence="4" id="KW-0812">Transmembrane</keyword>
<dbReference type="AlphaFoldDB" id="A0A395RVV7"/>
<organism evidence="6 7">
    <name type="scientific">Fusarium sporotrichioides</name>
    <dbReference type="NCBI Taxonomy" id="5514"/>
    <lineage>
        <taxon>Eukaryota</taxon>
        <taxon>Fungi</taxon>
        <taxon>Dikarya</taxon>
        <taxon>Ascomycota</taxon>
        <taxon>Pezizomycotina</taxon>
        <taxon>Sordariomycetes</taxon>
        <taxon>Hypocreomycetidae</taxon>
        <taxon>Hypocreales</taxon>
        <taxon>Nectriaceae</taxon>
        <taxon>Fusarium</taxon>
    </lineage>
</organism>
<name>A0A395RVV7_FUSSP</name>
<sequence length="813" mass="89812">MSKILTVFGATGNQGGSVVRAILNDPALSKEFKIRGITRDVSKPAAKELASKGVEVVSADMNTAEQVAPAVKDAHTVFLVTNYWETNSGNGEIAQGKAVADACKTAGVKQLVFSSLLDTNKISNGRLTHIKHFEGKAEIEEYIRQINVPATFVLPGFFASNLFTSIRKNEDGSYAWALPGHGDKTQVPIFDVQEDMGKFVKAAIKNFPGTINKRIFAATDYYTPNRIISEFSQVMGKPATFNQVPADVFKTFLPAAVAEELTENMMLLEDPGYYGGADLRESLDMLDEKPITWKEFVEKNKSKWDCDSLAIRVLPLIAVITPATLGIEISSEPNITVVNSLIPNIDYDKSLWFGGWFENRTVYHTTQISRIFLPVATLGSILNIHAPFPNSSYSVDFYGPSISCDPLQNRALTDRIRKVITDYSKFDGNVTYVGFVPTNERFPEFPSDLETWDDFAIQGLYGALNHTLVDLAPTLDITANDQNLVEENYPAAFYVATPDGQDWQAKNILKCQLYNSSYSVNFTFDNGLQDIKHNNKRLNGVSAADAYECRFGKQLHECNPVTAYFSLMNAMGNLLVGAKWHAGNNVYGAQRTMIGSTTIIESPDMHSSYYEKPKSPIKYMSMADTLEELFTNVTISLFSNSEFLQNDTAASYGPVTHLSAQNAFSYEPRNLFIAYGIGILFSFIVVIYGLLCIKSASASYANSFSTILRTTRNPDLDTVIPTAETSGAEPLPKHLGNVRLLLRRQGNDSEGGGDKATVFAVDPKPDDGKRAPTESLLKQDIEIRHSDTDEISNTQESPNVNLYHGKDIENRSN</sequence>
<dbReference type="InterPro" id="IPR008030">
    <property type="entry name" value="NmrA-like"/>
</dbReference>
<dbReference type="CDD" id="cd05251">
    <property type="entry name" value="NmrA_like_SDR_a"/>
    <property type="match status" value="1"/>
</dbReference>
<feature type="compositionally biased region" description="Basic and acidic residues" evidence="3">
    <location>
        <begin position="763"/>
        <end position="788"/>
    </location>
</feature>
<evidence type="ECO:0000256" key="4">
    <source>
        <dbReference type="SAM" id="Phobius"/>
    </source>
</evidence>
<dbReference type="STRING" id="5514.A0A395RVV7"/>
<dbReference type="EMBL" id="PXOF01000118">
    <property type="protein sequence ID" value="RGP64288.1"/>
    <property type="molecule type" value="Genomic_DNA"/>
</dbReference>
<dbReference type="GO" id="GO:0005634">
    <property type="term" value="C:nucleus"/>
    <property type="evidence" value="ECO:0007669"/>
    <property type="project" value="TreeGrafter"/>
</dbReference>
<dbReference type="Proteomes" id="UP000266152">
    <property type="component" value="Unassembled WGS sequence"/>
</dbReference>
<feature type="region of interest" description="Disordered" evidence="3">
    <location>
        <begin position="745"/>
        <end position="813"/>
    </location>
</feature>
<keyword evidence="7" id="KW-1185">Reference proteome</keyword>
<dbReference type="Gene3D" id="3.90.25.10">
    <property type="entry name" value="UDP-galactose 4-epimerase, domain 1"/>
    <property type="match status" value="1"/>
</dbReference>
<evidence type="ECO:0000256" key="2">
    <source>
        <dbReference type="ARBA" id="ARBA00022857"/>
    </source>
</evidence>
<evidence type="ECO:0000256" key="3">
    <source>
        <dbReference type="SAM" id="MobiDB-lite"/>
    </source>
</evidence>
<evidence type="ECO:0000313" key="7">
    <source>
        <dbReference type="Proteomes" id="UP000266152"/>
    </source>
</evidence>
<keyword evidence="4" id="KW-0472">Membrane</keyword>
<keyword evidence="4" id="KW-1133">Transmembrane helix</keyword>
<reference evidence="6 7" key="1">
    <citation type="journal article" date="2018" name="PLoS Pathog.">
        <title>Evolution of structural diversity of trichothecenes, a family of toxins produced by plant pathogenic and entomopathogenic fungi.</title>
        <authorList>
            <person name="Proctor R.H."/>
            <person name="McCormick S.P."/>
            <person name="Kim H.S."/>
            <person name="Cardoza R.E."/>
            <person name="Stanley A.M."/>
            <person name="Lindo L."/>
            <person name="Kelly A."/>
            <person name="Brown D.W."/>
            <person name="Lee T."/>
            <person name="Vaughan M.M."/>
            <person name="Alexander N.J."/>
            <person name="Busman M."/>
            <person name="Gutierrez S."/>
        </authorList>
    </citation>
    <scope>NUCLEOTIDE SEQUENCE [LARGE SCALE GENOMIC DNA]</scope>
    <source>
        <strain evidence="6 7">NRRL 3299</strain>
    </source>
</reference>
<feature type="domain" description="NmrA-like" evidence="5">
    <location>
        <begin position="2"/>
        <end position="296"/>
    </location>
</feature>
<feature type="compositionally biased region" description="Polar residues" evidence="3">
    <location>
        <begin position="791"/>
        <end position="800"/>
    </location>
</feature>
<comment type="similarity">
    <text evidence="1">Belongs to the NmrA-type oxidoreductase family.</text>
</comment>
<keyword evidence="2" id="KW-0521">NADP</keyword>
<comment type="caution">
    <text evidence="6">The sequence shown here is derived from an EMBL/GenBank/DDBJ whole genome shotgun (WGS) entry which is preliminary data.</text>
</comment>
<accession>A0A395RVV7</accession>
<evidence type="ECO:0000313" key="6">
    <source>
        <dbReference type="EMBL" id="RGP64288.1"/>
    </source>
</evidence>
<dbReference type="InterPro" id="IPR036291">
    <property type="entry name" value="NAD(P)-bd_dom_sf"/>
</dbReference>
<dbReference type="Pfam" id="PF05368">
    <property type="entry name" value="NmrA"/>
    <property type="match status" value="1"/>
</dbReference>
<dbReference type="PANTHER" id="PTHR42748">
    <property type="entry name" value="NITROGEN METABOLITE REPRESSION PROTEIN NMRA FAMILY MEMBER"/>
    <property type="match status" value="1"/>
</dbReference>
<dbReference type="SUPFAM" id="SSF51735">
    <property type="entry name" value="NAD(P)-binding Rossmann-fold domains"/>
    <property type="match status" value="1"/>
</dbReference>
<proteinExistence type="inferred from homology"/>
<dbReference type="Gene3D" id="3.40.50.720">
    <property type="entry name" value="NAD(P)-binding Rossmann-like Domain"/>
    <property type="match status" value="1"/>
</dbReference>
<feature type="compositionally biased region" description="Basic and acidic residues" evidence="3">
    <location>
        <begin position="804"/>
        <end position="813"/>
    </location>
</feature>
<dbReference type="PANTHER" id="PTHR42748:SF31">
    <property type="entry name" value="NMRA-LIKE DOMAIN-CONTAINING PROTEIN-RELATED"/>
    <property type="match status" value="1"/>
</dbReference>
<protein>
    <recommendedName>
        <fullName evidence="5">NmrA-like domain-containing protein</fullName>
    </recommendedName>
</protein>